<evidence type="ECO:0000256" key="2">
    <source>
        <dbReference type="ARBA" id="ARBA00023015"/>
    </source>
</evidence>
<dbReference type="GO" id="GO:0016987">
    <property type="term" value="F:sigma factor activity"/>
    <property type="evidence" value="ECO:0007669"/>
    <property type="project" value="UniProtKB-KW"/>
</dbReference>
<comment type="caution">
    <text evidence="7">The sequence shown here is derived from an EMBL/GenBank/DDBJ whole genome shotgun (WGS) entry which is preliminary data.</text>
</comment>
<dbReference type="RefSeq" id="WP_182544132.1">
    <property type="nucleotide sequence ID" value="NZ_JACGWZ010000002.1"/>
</dbReference>
<dbReference type="InterPro" id="IPR014284">
    <property type="entry name" value="RNA_pol_sigma-70_dom"/>
</dbReference>
<evidence type="ECO:0000256" key="1">
    <source>
        <dbReference type="ARBA" id="ARBA00007788"/>
    </source>
</evidence>
<dbReference type="Pfam" id="PF04539">
    <property type="entry name" value="Sigma70_r3"/>
    <property type="match status" value="1"/>
</dbReference>
<dbReference type="InterPro" id="IPR007624">
    <property type="entry name" value="RNA_pol_sigma70_r3"/>
</dbReference>
<keyword evidence="3" id="KW-0731">Sigma factor</keyword>
<dbReference type="PROSITE" id="PS00715">
    <property type="entry name" value="SIGMA70_1"/>
    <property type="match status" value="1"/>
</dbReference>
<evidence type="ECO:0000313" key="7">
    <source>
        <dbReference type="EMBL" id="MBA8824958.1"/>
    </source>
</evidence>
<evidence type="ECO:0000256" key="5">
    <source>
        <dbReference type="ARBA" id="ARBA00023163"/>
    </source>
</evidence>
<evidence type="ECO:0000313" key="8">
    <source>
        <dbReference type="Proteomes" id="UP000569329"/>
    </source>
</evidence>
<keyword evidence="5" id="KW-0804">Transcription</keyword>
<dbReference type="InterPro" id="IPR000943">
    <property type="entry name" value="RNA_pol_sigma70"/>
</dbReference>
<dbReference type="GO" id="GO:0006352">
    <property type="term" value="P:DNA-templated transcription initiation"/>
    <property type="evidence" value="ECO:0007669"/>
    <property type="project" value="InterPro"/>
</dbReference>
<dbReference type="PANTHER" id="PTHR30603">
    <property type="entry name" value="RNA POLYMERASE SIGMA FACTOR RPO"/>
    <property type="match status" value="1"/>
</dbReference>
<keyword evidence="8" id="KW-1185">Reference proteome</keyword>
<gene>
    <name evidence="7" type="ORF">FHX42_002305</name>
</gene>
<evidence type="ECO:0000256" key="4">
    <source>
        <dbReference type="ARBA" id="ARBA00023125"/>
    </source>
</evidence>
<dbReference type="InterPro" id="IPR009042">
    <property type="entry name" value="RNA_pol_sigma70_r1_2"/>
</dbReference>
<dbReference type="Gene3D" id="1.10.601.10">
    <property type="entry name" value="RNA Polymerase Primary Sigma Factor"/>
    <property type="match status" value="2"/>
</dbReference>
<keyword evidence="4" id="KW-0238">DNA-binding</keyword>
<comment type="similarity">
    <text evidence="1">Belongs to the sigma-70 factor family.</text>
</comment>
<dbReference type="InterPro" id="IPR050239">
    <property type="entry name" value="Sigma-70_RNA_pol_init_factors"/>
</dbReference>
<sequence length="320" mass="36240">MSQVSTGQERAEAHQDQDLVGYYLNEIGSRPLLSADEEVALAKRIEAGVYAAELLRRVEAGERGADEQQRRDWKLVARDGRRAKEEMITANLRLVVSVAKKQHRSGVPFADVIQEGNAGLIRAVEKFDYTKGYKFSTYATWWIRQSINRGLAEQSRTVRLPVHMVEQLNKFDRLERRLGMRLQREPTLEEVAAEAGVTAERIADMRQSARDVVSLDIPVGEDGETSVGDLLEDPEAPRAADVAEHRAFTADMHTLLESLPEREARVVALRYGLHDGHQHTLQHVATRLGLSRERIRQLERQALSQLRNPERSRPLQAWAS</sequence>
<dbReference type="InterPro" id="IPR013324">
    <property type="entry name" value="RNA_pol_sigma_r3/r4-like"/>
</dbReference>
<dbReference type="Gene3D" id="1.10.10.10">
    <property type="entry name" value="Winged helix-like DNA-binding domain superfamily/Winged helix DNA-binding domain"/>
    <property type="match status" value="2"/>
</dbReference>
<evidence type="ECO:0000256" key="3">
    <source>
        <dbReference type="ARBA" id="ARBA00023082"/>
    </source>
</evidence>
<dbReference type="Pfam" id="PF04542">
    <property type="entry name" value="Sigma70_r2"/>
    <property type="match status" value="1"/>
</dbReference>
<name>A0A839E1Y9_9PSEU</name>
<dbReference type="AlphaFoldDB" id="A0A839E1Y9"/>
<reference evidence="7 8" key="1">
    <citation type="submission" date="2020-07" db="EMBL/GenBank/DDBJ databases">
        <title>Sequencing the genomes of 1000 actinobacteria strains.</title>
        <authorList>
            <person name="Klenk H.-P."/>
        </authorList>
    </citation>
    <scope>NUCLEOTIDE SEQUENCE [LARGE SCALE GENOMIC DNA]</scope>
    <source>
        <strain evidence="7 8">DSM 45975</strain>
    </source>
</reference>
<dbReference type="InterPro" id="IPR007627">
    <property type="entry name" value="RNA_pol_sigma70_r2"/>
</dbReference>
<dbReference type="Proteomes" id="UP000569329">
    <property type="component" value="Unassembled WGS sequence"/>
</dbReference>
<dbReference type="PRINTS" id="PR00046">
    <property type="entry name" value="SIGMA70FCT"/>
</dbReference>
<dbReference type="InterPro" id="IPR013325">
    <property type="entry name" value="RNA_pol_sigma_r2"/>
</dbReference>
<proteinExistence type="inferred from homology"/>
<dbReference type="Pfam" id="PF00140">
    <property type="entry name" value="Sigma70_r1_2"/>
    <property type="match status" value="1"/>
</dbReference>
<dbReference type="EMBL" id="JACGWZ010000002">
    <property type="protein sequence ID" value="MBA8824958.1"/>
    <property type="molecule type" value="Genomic_DNA"/>
</dbReference>
<protein>
    <submittedName>
        <fullName evidence="7">RNA polymerase primary sigma factor/RNA polymerase nonessential primary-like sigma factor</fullName>
    </submittedName>
</protein>
<feature type="domain" description="RNA polymerase sigma-70" evidence="6">
    <location>
        <begin position="111"/>
        <end position="124"/>
    </location>
</feature>
<accession>A0A839E1Y9</accession>
<dbReference type="CDD" id="cd06171">
    <property type="entry name" value="Sigma70_r4"/>
    <property type="match status" value="1"/>
</dbReference>
<keyword evidence="2" id="KW-0805">Transcription regulation</keyword>
<dbReference type="SUPFAM" id="SSF88946">
    <property type="entry name" value="Sigma2 domain of RNA polymerase sigma factors"/>
    <property type="match status" value="1"/>
</dbReference>
<dbReference type="SUPFAM" id="SSF88659">
    <property type="entry name" value="Sigma3 and sigma4 domains of RNA polymerase sigma factors"/>
    <property type="match status" value="2"/>
</dbReference>
<dbReference type="Pfam" id="PF04545">
    <property type="entry name" value="Sigma70_r4"/>
    <property type="match status" value="1"/>
</dbReference>
<organism evidence="7 8">
    <name type="scientific">Halosaccharopolyspora lacisalsi</name>
    <dbReference type="NCBI Taxonomy" id="1000566"/>
    <lineage>
        <taxon>Bacteria</taxon>
        <taxon>Bacillati</taxon>
        <taxon>Actinomycetota</taxon>
        <taxon>Actinomycetes</taxon>
        <taxon>Pseudonocardiales</taxon>
        <taxon>Pseudonocardiaceae</taxon>
        <taxon>Halosaccharopolyspora</taxon>
    </lineage>
</organism>
<dbReference type="NCBIfam" id="TIGR02937">
    <property type="entry name" value="sigma70-ECF"/>
    <property type="match status" value="1"/>
</dbReference>
<dbReference type="GO" id="GO:0003677">
    <property type="term" value="F:DNA binding"/>
    <property type="evidence" value="ECO:0007669"/>
    <property type="project" value="UniProtKB-KW"/>
</dbReference>
<dbReference type="InterPro" id="IPR007630">
    <property type="entry name" value="RNA_pol_sigma70_r4"/>
</dbReference>
<dbReference type="InterPro" id="IPR036388">
    <property type="entry name" value="WH-like_DNA-bd_sf"/>
</dbReference>
<dbReference type="PANTHER" id="PTHR30603:SF60">
    <property type="entry name" value="RNA POLYMERASE SIGMA FACTOR RPOD"/>
    <property type="match status" value="1"/>
</dbReference>
<evidence type="ECO:0000259" key="6">
    <source>
        <dbReference type="PROSITE" id="PS00715"/>
    </source>
</evidence>